<keyword evidence="1" id="KW-0472">Membrane</keyword>
<reference evidence="2 3" key="1">
    <citation type="submission" date="2020-07" db="EMBL/GenBank/DDBJ databases">
        <title>Facklamia lactis sp. nov., isolated from raw milk.</title>
        <authorList>
            <person name="Doll E.V."/>
            <person name="Huptas C."/>
            <person name="Staib L."/>
            <person name="Wenning M."/>
            <person name="Scherer S."/>
        </authorList>
    </citation>
    <scope>NUCLEOTIDE SEQUENCE [LARGE SCALE GENOMIC DNA]</scope>
    <source>
        <strain evidence="2 3">DSM 104272</strain>
    </source>
</reference>
<name>A0ABS0LKY8_9LACT</name>
<evidence type="ECO:0000256" key="1">
    <source>
        <dbReference type="SAM" id="Phobius"/>
    </source>
</evidence>
<protein>
    <submittedName>
        <fullName evidence="2">Uncharacterized protein</fullName>
    </submittedName>
</protein>
<keyword evidence="1" id="KW-0812">Transmembrane</keyword>
<accession>A0ABS0LKY8</accession>
<sequence length="125" mass="13677">MTIKIIRDTGWIGMGSALNIKMNGASVGKVAHKSILNIDVPSGNVQLQASQFGARSNKIHASDGDTVKLTATTWSKYSLVGIILFMLFSNSIPSTHWIRFIAIFAMIGYAISHLIIPGFHYRLSK</sequence>
<feature type="transmembrane region" description="Helical" evidence="1">
    <location>
        <begin position="98"/>
        <end position="119"/>
    </location>
</feature>
<dbReference type="EMBL" id="JACCEL010000019">
    <property type="protein sequence ID" value="MBG9978742.1"/>
    <property type="molecule type" value="Genomic_DNA"/>
</dbReference>
<keyword evidence="1" id="KW-1133">Transmembrane helix</keyword>
<dbReference type="Proteomes" id="UP000823401">
    <property type="component" value="Unassembled WGS sequence"/>
</dbReference>
<keyword evidence="3" id="KW-1185">Reference proteome</keyword>
<dbReference type="RefSeq" id="WP_197104800.1">
    <property type="nucleotide sequence ID" value="NZ_JACCEL010000019.1"/>
</dbReference>
<feature type="transmembrane region" description="Helical" evidence="1">
    <location>
        <begin position="74"/>
        <end position="92"/>
    </location>
</feature>
<evidence type="ECO:0000313" key="2">
    <source>
        <dbReference type="EMBL" id="MBG9978742.1"/>
    </source>
</evidence>
<comment type="caution">
    <text evidence="2">The sequence shown here is derived from an EMBL/GenBank/DDBJ whole genome shotgun (WGS) entry which is preliminary data.</text>
</comment>
<organism evidence="2 3">
    <name type="scientific">Ruoffia tabacinasalis</name>
    <dbReference type="NCBI Taxonomy" id="87458"/>
    <lineage>
        <taxon>Bacteria</taxon>
        <taxon>Bacillati</taxon>
        <taxon>Bacillota</taxon>
        <taxon>Bacilli</taxon>
        <taxon>Lactobacillales</taxon>
        <taxon>Aerococcaceae</taxon>
        <taxon>Ruoffia</taxon>
    </lineage>
</organism>
<gene>
    <name evidence="2" type="ORF">HYQ42_08055</name>
</gene>
<evidence type="ECO:0000313" key="3">
    <source>
        <dbReference type="Proteomes" id="UP000823401"/>
    </source>
</evidence>
<proteinExistence type="predicted"/>